<dbReference type="Gene3D" id="3.90.550.20">
    <property type="match status" value="1"/>
</dbReference>
<evidence type="ECO:0000313" key="2">
    <source>
        <dbReference type="Proteomes" id="UP000237218"/>
    </source>
</evidence>
<keyword evidence="2" id="KW-1185">Reference proteome</keyword>
<protein>
    <recommendedName>
        <fullName evidence="3">Glycosyltransferase</fullName>
    </recommendedName>
</protein>
<evidence type="ECO:0000313" key="1">
    <source>
        <dbReference type="EMBL" id="POS63392.1"/>
    </source>
</evidence>
<evidence type="ECO:0008006" key="3">
    <source>
        <dbReference type="Google" id="ProtNLM"/>
    </source>
</evidence>
<dbReference type="InterPro" id="IPR029044">
    <property type="entry name" value="Nucleotide-diphossugar_trans"/>
</dbReference>
<accession>A0ABX4ZNB8</accession>
<dbReference type="Proteomes" id="UP000237218">
    <property type="component" value="Unassembled WGS sequence"/>
</dbReference>
<dbReference type="InterPro" id="IPR039367">
    <property type="entry name" value="Och1-like"/>
</dbReference>
<proteinExistence type="predicted"/>
<comment type="caution">
    <text evidence="1">The sequence shown here is derived from an EMBL/GenBank/DDBJ whole genome shotgun (WGS) entry which is preliminary data.</text>
</comment>
<dbReference type="EMBL" id="LMYI01000006">
    <property type="protein sequence ID" value="POS63392.1"/>
    <property type="molecule type" value="Genomic_DNA"/>
</dbReference>
<dbReference type="SUPFAM" id="SSF53448">
    <property type="entry name" value="Nucleotide-diphospho-sugar transferases"/>
    <property type="match status" value="1"/>
</dbReference>
<dbReference type="PANTHER" id="PTHR31834:SF1">
    <property type="entry name" value="INITIATION-SPECIFIC ALPHA-1,6-MANNOSYLTRANSFERASE"/>
    <property type="match status" value="1"/>
</dbReference>
<reference evidence="1 2" key="1">
    <citation type="submission" date="2018-02" db="EMBL/GenBank/DDBJ databases">
        <title>Draft genome sequences of four Parasaccharibacter apium strains isolated from honey bees.</title>
        <authorList>
            <person name="Corby-Harris V.L."/>
            <person name="Anderson K.E."/>
        </authorList>
    </citation>
    <scope>NUCLEOTIDE SEQUENCE [LARGE SCALE GENOMIC DNA]</scope>
    <source>
        <strain evidence="1 2">B8</strain>
    </source>
</reference>
<sequence length="362" mass="42176">MRQKDGYMTAHSERNAIALHHPIFVTYFFTVLIIQNDEFRHVDFCDIEHYRACLPTHGQLTAHGITVLNPKDDTFVLLKDGNFLSARPEGTFGFANKANWWEEFRRLSSIPFKFVQEKPFSPRIPHIIHQTDNALHPETGYLENITSLKTMNKDWEYRYYSEKDRIDFIHTHYGWDVLSVYLRLNRLYGAAQADFFRYLCLYQHGGVYLDMKSGSSRPLSSIIRDDDQFIISQWDWSLPQYFEWGKKAELSHIEGGEFPIWCLICAPGHPLMAKVINQLIANIFLYTPNLHSTGSVATLKVTGPILFTRVVFNNLNKFDIRMENILAKGLNPHMVKNIYRKDQYHEQVLPLVIQSTRVGDTI</sequence>
<dbReference type="InterPro" id="IPR007577">
    <property type="entry name" value="GlycoTrfase_DXD_sugar-bd_CS"/>
</dbReference>
<organism evidence="1 2">
    <name type="scientific">Parasaccharibacter apium</name>
    <dbReference type="NCBI Taxonomy" id="1510841"/>
    <lineage>
        <taxon>Bacteria</taxon>
        <taxon>Pseudomonadati</taxon>
        <taxon>Pseudomonadota</taxon>
        <taxon>Alphaproteobacteria</taxon>
        <taxon>Acetobacterales</taxon>
        <taxon>Acetobacteraceae</taxon>
        <taxon>Parasaccharibacter</taxon>
    </lineage>
</organism>
<dbReference type="PANTHER" id="PTHR31834">
    <property type="entry name" value="INITIATION-SPECIFIC ALPHA-1,6-MANNOSYLTRANSFERASE"/>
    <property type="match status" value="1"/>
</dbReference>
<gene>
    <name evidence="1" type="ORF">ASQ42_04095</name>
</gene>
<dbReference type="Pfam" id="PF04488">
    <property type="entry name" value="Gly_transf_sug"/>
    <property type="match status" value="1"/>
</dbReference>
<name>A0ABX4ZNB8_9PROT</name>